<reference evidence="19 20" key="1">
    <citation type="journal article" date="2022" name="bioRxiv">
        <title>The characterization of multiple novel paramyxovirus species highlights the diverse nature of the subfamily Orthoparamyxovirinae.</title>
        <authorList>
            <person name="Vanmechelen B."/>
            <person name="Meurs S."/>
            <person name="Horemans M."/>
            <person name="Loosen A."/>
            <person name="Maes T.J."/>
            <person name="Laenen L."/>
            <person name="Vergote V."/>
            <person name="Koundouno F.R."/>
            <person name="Magassouba N."/>
            <person name="Konde M.K."/>
            <person name="Conde I.S."/>
            <person name="Carroll M.W."/>
            <person name="Maes P."/>
        </authorList>
    </citation>
    <scope>NUCLEOTIDE SEQUENCE [LARGE SCALE GENOMIC DNA]</scope>
    <source>
        <strain evidence="19 20">BE/Ninove/Mag/2/2019</strain>
    </source>
</reference>
<evidence type="ECO:0000313" key="19">
    <source>
        <dbReference type="EMBL" id="UQM99574.1"/>
    </source>
</evidence>
<protein>
    <recommendedName>
        <fullName evidence="2 18">Fusion glycoprotein F0</fullName>
    </recommendedName>
</protein>
<evidence type="ECO:0000256" key="14">
    <source>
        <dbReference type="ARBA" id="ARBA00023136"/>
    </source>
</evidence>
<keyword evidence="11 18" id="KW-0261">Viral envelope protein</keyword>
<evidence type="ECO:0000256" key="10">
    <source>
        <dbReference type="ARBA" id="ARBA00022870"/>
    </source>
</evidence>
<keyword evidence="3" id="KW-1168">Fusion of virus membrane with host membrane</keyword>
<keyword evidence="10" id="KW-1043">Host membrane</keyword>
<dbReference type="InterPro" id="IPR000776">
    <property type="entry name" value="Fusion_F0_Paramyxovir"/>
</dbReference>
<comment type="subcellular location">
    <subcellularLocation>
        <location evidence="18">Virion membrane</location>
        <topology evidence="18">Single-pass type I membrane protein</topology>
    </subcellularLocation>
    <subcellularLocation>
        <location evidence="18">Host cell membrane</location>
        <topology evidence="18">Single-pass membrane protein</topology>
    </subcellularLocation>
</comment>
<evidence type="ECO:0000256" key="2">
    <source>
        <dbReference type="ARBA" id="ARBA00016586"/>
    </source>
</evidence>
<dbReference type="GO" id="GO:0046718">
    <property type="term" value="P:symbiont entry into host cell"/>
    <property type="evidence" value="ECO:0007669"/>
    <property type="project" value="UniProtKB-KW"/>
</dbReference>
<evidence type="ECO:0000256" key="1">
    <source>
        <dbReference type="ARBA" id="ARBA00008211"/>
    </source>
</evidence>
<name>A0AAE9HWJ4_9MONO</name>
<dbReference type="GO" id="GO:0020002">
    <property type="term" value="C:host cell plasma membrane"/>
    <property type="evidence" value="ECO:0007669"/>
    <property type="project" value="UniProtKB-SubCell"/>
</dbReference>
<evidence type="ECO:0000256" key="6">
    <source>
        <dbReference type="ARBA" id="ARBA00022595"/>
    </source>
</evidence>
<keyword evidence="14 18" id="KW-0472">Membrane</keyword>
<dbReference type="EMBL" id="OK623359">
    <property type="protein sequence ID" value="UQM99574.1"/>
    <property type="molecule type" value="Viral_cRNA"/>
</dbReference>
<evidence type="ECO:0000256" key="5">
    <source>
        <dbReference type="ARBA" id="ARBA00022521"/>
    </source>
</evidence>
<evidence type="ECO:0000256" key="16">
    <source>
        <dbReference type="ARBA" id="ARBA00023180"/>
    </source>
</evidence>
<dbReference type="Gene3D" id="2.60.40.1690">
    <property type="entry name" value="Head and neck region of the ectodomain of NDV fusion glycoprotein"/>
    <property type="match status" value="1"/>
</dbReference>
<evidence type="ECO:0000256" key="15">
    <source>
        <dbReference type="ARBA" id="ARBA00023157"/>
    </source>
</evidence>
<evidence type="ECO:0000256" key="8">
    <source>
        <dbReference type="ARBA" id="ARBA00022729"/>
    </source>
</evidence>
<gene>
    <name evidence="19" type="primary">F</name>
</gene>
<evidence type="ECO:0000256" key="4">
    <source>
        <dbReference type="ARBA" id="ARBA00022511"/>
    </source>
</evidence>
<evidence type="ECO:0000256" key="11">
    <source>
        <dbReference type="ARBA" id="ARBA00022879"/>
    </source>
</evidence>
<evidence type="ECO:0000256" key="12">
    <source>
        <dbReference type="ARBA" id="ARBA00022989"/>
    </source>
</evidence>
<keyword evidence="6" id="KW-1162">Viral penetration into host cytoplasm</keyword>
<proteinExistence type="inferred from homology"/>
<dbReference type="Gene3D" id="2.40.490.10">
    <property type="entry name" value="Newcastle disease virus like domain"/>
    <property type="match status" value="1"/>
</dbReference>
<dbReference type="GO" id="GO:0019031">
    <property type="term" value="C:viral envelope"/>
    <property type="evidence" value="ECO:0007669"/>
    <property type="project" value="UniProtKB-KW"/>
</dbReference>
<dbReference type="SUPFAM" id="SSF69922">
    <property type="entry name" value="Head and neck region of the ectodomain of NDV fusion glycoprotein"/>
    <property type="match status" value="1"/>
</dbReference>
<organism evidence="19 20">
    <name type="scientific">denestis virus</name>
    <dbReference type="NCBI Taxonomy" id="2940992"/>
    <lineage>
        <taxon>Viruses</taxon>
        <taxon>Riboviria</taxon>
        <taxon>Orthornavirae</taxon>
        <taxon>Negarnaviricota</taxon>
        <taxon>Haploviricotina</taxon>
        <taxon>Monjiviricetes</taxon>
        <taxon>Mononegavirales</taxon>
        <taxon>Paramyxoviridae</taxon>
        <taxon>Orthoparamyxovirinae</taxon>
        <taxon>Narmovirus</taxon>
        <taxon>Narmovirus ninovense</taxon>
    </lineage>
</organism>
<keyword evidence="4" id="KW-1032">Host cell membrane</keyword>
<keyword evidence="15" id="KW-1015">Disulfide bond</keyword>
<keyword evidence="5" id="KW-1169">Fusion of virus membrane with host cell membrane</keyword>
<evidence type="ECO:0000256" key="17">
    <source>
        <dbReference type="ARBA" id="ARBA00023296"/>
    </source>
</evidence>
<evidence type="ECO:0000256" key="3">
    <source>
        <dbReference type="ARBA" id="ARBA00022506"/>
    </source>
</evidence>
<comment type="subunit">
    <text evidence="18">Homotrimer of disulfide-linked F1-F2.</text>
</comment>
<sequence length="558" mass="61274">MMAYKFLLIIIIIILPNNAQVSFKDLGAIGVFPIKELDYRVTGDYSTQFLIVQLVPNITHTSNCTLTPLTAYKNTISKLLAPINETLALTSSQMLPYYGNKRFVAEIMAGAALTVATSAQITAGIALYEARQNAAQIEAIKESLKHTNAAIQSLQTAQKETVVAIQGLQEQINTHIIPQINHITCELASQQLRVRLLEYYTEMLTIFGPIFQAPLSGEVTIQALSRAANGNLTGLLAELGYSGTDLHNILEINGIKGTVIDVDPSLGTLIFVIKYPTFIKVPDATIVQLAYISYHSGPYDWLTQGPDFLMVRGYTIADIDPTLCTIGPSYMMCPRDTTRPFSMSMTSCLRGNITQCPRVLVTDRDAPRFLILKGNLVVNCITVNCKCESPEHNIIQPPDIPIMILDNSTCSVHFIDGIRVALGKKQLQSVKVDANIELGPVVIVDPLDVSHQLSLVEKSISKSEQHLQIAMDKLNRLPTLTGSSSSVTIAIILSIISIVIVIIMIIILYRYMNHLTNLRTNLETIEKGPTLAPKQSAYTNAYINQGFSYNPTAPQIGI</sequence>
<keyword evidence="8" id="KW-0732">Signal</keyword>
<keyword evidence="12 18" id="KW-1133">Transmembrane helix</keyword>
<evidence type="ECO:0000313" key="20">
    <source>
        <dbReference type="Proteomes" id="UP001252088"/>
    </source>
</evidence>
<feature type="transmembrane region" description="Helical" evidence="18">
    <location>
        <begin position="487"/>
        <end position="509"/>
    </location>
</feature>
<dbReference type="Pfam" id="PF00523">
    <property type="entry name" value="Fusion_gly"/>
    <property type="match status" value="1"/>
</dbReference>
<dbReference type="Gene3D" id="1.10.287.2480">
    <property type="match status" value="1"/>
</dbReference>
<dbReference type="Proteomes" id="UP001252088">
    <property type="component" value="Segment"/>
</dbReference>
<dbReference type="GO" id="GO:0055036">
    <property type="term" value="C:virion membrane"/>
    <property type="evidence" value="ECO:0007669"/>
    <property type="project" value="UniProtKB-SubCell"/>
</dbReference>
<dbReference type="SUPFAM" id="SSF58069">
    <property type="entry name" value="Virus ectodomain"/>
    <property type="match status" value="1"/>
</dbReference>
<evidence type="ECO:0000256" key="7">
    <source>
        <dbReference type="ARBA" id="ARBA00022692"/>
    </source>
</evidence>
<dbReference type="GO" id="GO:0019064">
    <property type="term" value="P:fusion of virus membrane with host plasma membrane"/>
    <property type="evidence" value="ECO:0007669"/>
    <property type="project" value="UniProtKB-KW"/>
</dbReference>
<keyword evidence="17" id="KW-1160">Virus entry into host cell</keyword>
<keyword evidence="20" id="KW-1185">Reference proteome</keyword>
<keyword evidence="16" id="KW-0325">Glycoprotein</keyword>
<keyword evidence="13" id="KW-0175">Coiled coil</keyword>
<evidence type="ECO:0000256" key="9">
    <source>
        <dbReference type="ARBA" id="ARBA00022844"/>
    </source>
</evidence>
<evidence type="ECO:0000256" key="18">
    <source>
        <dbReference type="RuleBase" id="RU003705"/>
    </source>
</evidence>
<accession>A0AAE9HWJ4</accession>
<keyword evidence="9" id="KW-0946">Virion</keyword>
<comment type="similarity">
    <text evidence="1 18">Belongs to the paramyxoviruses fusion glycoprotein family.</text>
</comment>
<evidence type="ECO:0000256" key="13">
    <source>
        <dbReference type="ARBA" id="ARBA00023054"/>
    </source>
</evidence>
<keyword evidence="7 18" id="KW-0812">Transmembrane</keyword>
<dbReference type="Gene3D" id="6.10.10.110">
    <property type="match status" value="1"/>
</dbReference>